<dbReference type="PANTHER" id="PTHR33116:SF86">
    <property type="entry name" value="REVERSE TRANSCRIPTASE DOMAIN-CONTAINING PROTEIN"/>
    <property type="match status" value="1"/>
</dbReference>
<protein>
    <submittedName>
        <fullName evidence="2">Uncharacterized protein</fullName>
    </submittedName>
</protein>
<accession>A0ABR0Q3M7</accession>
<keyword evidence="1" id="KW-0812">Transmembrane</keyword>
<dbReference type="EMBL" id="JARKNE010000005">
    <property type="protein sequence ID" value="KAK5833598.1"/>
    <property type="molecule type" value="Genomic_DNA"/>
</dbReference>
<sequence length="150" mass="17303">MYFVVKKVRVKLQSWDARQLSIAGRATLAQLVLLSILGHFMQSMMILKKISDEIEWLAWTFIWSTTDGRNKMSLVGWDSVCQPKDRSGLGMRQLHDQNISFLLKLGYNMVFDEKSLWVQVIISKYGLDDSLPDSIKRGQSSFIWKSLSKV</sequence>
<keyword evidence="3" id="KW-1185">Reference proteome</keyword>
<keyword evidence="1" id="KW-1133">Transmembrane helix</keyword>
<evidence type="ECO:0000313" key="3">
    <source>
        <dbReference type="Proteomes" id="UP001358586"/>
    </source>
</evidence>
<organism evidence="2 3">
    <name type="scientific">Gossypium arboreum</name>
    <name type="common">Tree cotton</name>
    <name type="synonym">Gossypium nanking</name>
    <dbReference type="NCBI Taxonomy" id="29729"/>
    <lineage>
        <taxon>Eukaryota</taxon>
        <taxon>Viridiplantae</taxon>
        <taxon>Streptophyta</taxon>
        <taxon>Embryophyta</taxon>
        <taxon>Tracheophyta</taxon>
        <taxon>Spermatophyta</taxon>
        <taxon>Magnoliopsida</taxon>
        <taxon>eudicotyledons</taxon>
        <taxon>Gunneridae</taxon>
        <taxon>Pentapetalae</taxon>
        <taxon>rosids</taxon>
        <taxon>malvids</taxon>
        <taxon>Malvales</taxon>
        <taxon>Malvaceae</taxon>
        <taxon>Malvoideae</taxon>
        <taxon>Gossypium</taxon>
    </lineage>
</organism>
<evidence type="ECO:0000313" key="2">
    <source>
        <dbReference type="EMBL" id="KAK5833598.1"/>
    </source>
</evidence>
<name>A0ABR0Q3M7_GOSAR</name>
<dbReference type="PANTHER" id="PTHR33116">
    <property type="entry name" value="REVERSE TRANSCRIPTASE ZINC-BINDING DOMAIN-CONTAINING PROTEIN-RELATED-RELATED"/>
    <property type="match status" value="1"/>
</dbReference>
<feature type="transmembrane region" description="Helical" evidence="1">
    <location>
        <begin position="20"/>
        <end position="41"/>
    </location>
</feature>
<keyword evidence="1" id="KW-0472">Membrane</keyword>
<reference evidence="2 3" key="1">
    <citation type="submission" date="2023-03" db="EMBL/GenBank/DDBJ databases">
        <title>WGS of Gossypium arboreum.</title>
        <authorList>
            <person name="Yu D."/>
        </authorList>
    </citation>
    <scope>NUCLEOTIDE SEQUENCE [LARGE SCALE GENOMIC DNA]</scope>
    <source>
        <tissue evidence="2">Leaf</tissue>
    </source>
</reference>
<evidence type="ECO:0000256" key="1">
    <source>
        <dbReference type="SAM" id="Phobius"/>
    </source>
</evidence>
<gene>
    <name evidence="2" type="ORF">PVK06_017448</name>
</gene>
<proteinExistence type="predicted"/>
<dbReference type="Proteomes" id="UP001358586">
    <property type="component" value="Chromosome 5"/>
</dbReference>
<comment type="caution">
    <text evidence="2">The sequence shown here is derived from an EMBL/GenBank/DDBJ whole genome shotgun (WGS) entry which is preliminary data.</text>
</comment>